<dbReference type="RefSeq" id="WP_108346087.1">
    <property type="nucleotide sequence ID" value="NZ_PYXZ01000010.1"/>
</dbReference>
<keyword evidence="1" id="KW-0805">Transcription regulation</keyword>
<reference evidence="5 6" key="1">
    <citation type="submission" date="2018-03" db="EMBL/GenBank/DDBJ databases">
        <authorList>
            <person name="Keele B.F."/>
        </authorList>
    </citation>
    <scope>NUCLEOTIDE SEQUENCE [LARGE SCALE GENOMIC DNA]</scope>
    <source>
        <strain evidence="5 6">IB-3</strain>
    </source>
</reference>
<gene>
    <name evidence="5" type="ORF">C7S10_19320</name>
</gene>
<dbReference type="InterPro" id="IPR036390">
    <property type="entry name" value="WH_DNA-bd_sf"/>
</dbReference>
<evidence type="ECO:0000259" key="4">
    <source>
        <dbReference type="PROSITE" id="PS50949"/>
    </source>
</evidence>
<feature type="domain" description="HTH gntR-type" evidence="4">
    <location>
        <begin position="8"/>
        <end position="75"/>
    </location>
</feature>
<keyword evidence="3" id="KW-0804">Transcription</keyword>
<dbReference type="OrthoDB" id="8680240at2"/>
<dbReference type="Proteomes" id="UP000244867">
    <property type="component" value="Unassembled WGS sequence"/>
</dbReference>
<dbReference type="InterPro" id="IPR000524">
    <property type="entry name" value="Tscrpt_reg_HTH_GntR"/>
</dbReference>
<evidence type="ECO:0000256" key="2">
    <source>
        <dbReference type="ARBA" id="ARBA00023125"/>
    </source>
</evidence>
<dbReference type="AlphaFoldDB" id="A0A2R7YSY1"/>
<dbReference type="InterPro" id="IPR036388">
    <property type="entry name" value="WH-like_DNA-bd_sf"/>
</dbReference>
<evidence type="ECO:0000313" key="6">
    <source>
        <dbReference type="Proteomes" id="UP000244867"/>
    </source>
</evidence>
<dbReference type="GO" id="GO:0003700">
    <property type="term" value="F:DNA-binding transcription factor activity"/>
    <property type="evidence" value="ECO:0007669"/>
    <property type="project" value="InterPro"/>
</dbReference>
<dbReference type="CDD" id="cd07377">
    <property type="entry name" value="WHTH_GntR"/>
    <property type="match status" value="1"/>
</dbReference>
<name>A0A2R7YSY1_9ACTN</name>
<dbReference type="Gene3D" id="1.20.120.530">
    <property type="entry name" value="GntR ligand-binding domain-like"/>
    <property type="match status" value="1"/>
</dbReference>
<dbReference type="SUPFAM" id="SSF46785">
    <property type="entry name" value="Winged helix' DNA-binding domain"/>
    <property type="match status" value="1"/>
</dbReference>
<dbReference type="PANTHER" id="PTHR43537">
    <property type="entry name" value="TRANSCRIPTIONAL REGULATOR, GNTR FAMILY"/>
    <property type="match status" value="1"/>
</dbReference>
<dbReference type="PROSITE" id="PS50949">
    <property type="entry name" value="HTH_GNTR"/>
    <property type="match status" value="1"/>
</dbReference>
<dbReference type="SMART" id="SM00895">
    <property type="entry name" value="FCD"/>
    <property type="match status" value="1"/>
</dbReference>
<dbReference type="Pfam" id="PF07729">
    <property type="entry name" value="FCD"/>
    <property type="match status" value="1"/>
</dbReference>
<dbReference type="SUPFAM" id="SSF48008">
    <property type="entry name" value="GntR ligand-binding domain-like"/>
    <property type="match status" value="1"/>
</dbReference>
<dbReference type="Pfam" id="PF00392">
    <property type="entry name" value="GntR"/>
    <property type="match status" value="1"/>
</dbReference>
<dbReference type="InterPro" id="IPR011711">
    <property type="entry name" value="GntR_C"/>
</dbReference>
<sequence>MVRHTVKPTLAEDAYDRLRLELLRGDLAPGARLRINDIAGRYEVSPTVLREAMTRLSEQGLIVSMPQRGFAVMELSVADLEDITRARCLVEATALRESIADGGPAWESRVLAAHHLLQRAPMLTDDGHIGPEWAHAHREFHHVLLDGGRSARLTAIADGLRDCSDLYLHWSRELAHDPGRDVPAEHQEIVDLALAHDADGAAAALGRHIERTTAALVAYASELSEPEPKEKVS</sequence>
<evidence type="ECO:0000256" key="1">
    <source>
        <dbReference type="ARBA" id="ARBA00023015"/>
    </source>
</evidence>
<keyword evidence="2" id="KW-0238">DNA-binding</keyword>
<dbReference type="PANTHER" id="PTHR43537:SF24">
    <property type="entry name" value="GLUCONATE OPERON TRANSCRIPTIONAL REPRESSOR"/>
    <property type="match status" value="1"/>
</dbReference>
<dbReference type="SMART" id="SM00345">
    <property type="entry name" value="HTH_GNTR"/>
    <property type="match status" value="1"/>
</dbReference>
<dbReference type="InterPro" id="IPR008920">
    <property type="entry name" value="TF_FadR/GntR_C"/>
</dbReference>
<protein>
    <submittedName>
        <fullName evidence="5">GntR family transcriptional regulator</fullName>
    </submittedName>
</protein>
<dbReference type="GO" id="GO:0003677">
    <property type="term" value="F:DNA binding"/>
    <property type="evidence" value="ECO:0007669"/>
    <property type="project" value="UniProtKB-KW"/>
</dbReference>
<dbReference type="Gene3D" id="1.10.10.10">
    <property type="entry name" value="Winged helix-like DNA-binding domain superfamily/Winged helix DNA-binding domain"/>
    <property type="match status" value="1"/>
</dbReference>
<organism evidence="5 6">
    <name type="scientific">Nocardioides currus</name>
    <dbReference type="NCBI Taxonomy" id="2133958"/>
    <lineage>
        <taxon>Bacteria</taxon>
        <taxon>Bacillati</taxon>
        <taxon>Actinomycetota</taxon>
        <taxon>Actinomycetes</taxon>
        <taxon>Propionibacteriales</taxon>
        <taxon>Nocardioidaceae</taxon>
        <taxon>Nocardioides</taxon>
    </lineage>
</organism>
<keyword evidence="6" id="KW-1185">Reference proteome</keyword>
<comment type="caution">
    <text evidence="5">The sequence shown here is derived from an EMBL/GenBank/DDBJ whole genome shotgun (WGS) entry which is preliminary data.</text>
</comment>
<proteinExistence type="predicted"/>
<evidence type="ECO:0000313" key="5">
    <source>
        <dbReference type="EMBL" id="PUA79517.1"/>
    </source>
</evidence>
<accession>A0A2R7YSY1</accession>
<evidence type="ECO:0000256" key="3">
    <source>
        <dbReference type="ARBA" id="ARBA00023163"/>
    </source>
</evidence>
<dbReference type="EMBL" id="PYXZ01000010">
    <property type="protein sequence ID" value="PUA79517.1"/>
    <property type="molecule type" value="Genomic_DNA"/>
</dbReference>